<organism evidence="7 8">
    <name type="scientific">Terrabacter tumescens</name>
    <dbReference type="NCBI Taxonomy" id="60443"/>
    <lineage>
        <taxon>Bacteria</taxon>
        <taxon>Bacillati</taxon>
        <taxon>Actinomycetota</taxon>
        <taxon>Actinomycetes</taxon>
        <taxon>Micrococcales</taxon>
        <taxon>Intrasporangiaceae</taxon>
        <taxon>Terrabacter</taxon>
    </lineage>
</organism>
<dbReference type="InterPro" id="IPR036259">
    <property type="entry name" value="MFS_trans_sf"/>
</dbReference>
<feature type="transmembrane region" description="Helical" evidence="6">
    <location>
        <begin position="372"/>
        <end position="391"/>
    </location>
</feature>
<evidence type="ECO:0000313" key="7">
    <source>
        <dbReference type="EMBL" id="GGM90076.1"/>
    </source>
</evidence>
<dbReference type="Pfam" id="PF07690">
    <property type="entry name" value="MFS_1"/>
    <property type="match status" value="1"/>
</dbReference>
<keyword evidence="3 6" id="KW-0812">Transmembrane</keyword>
<keyword evidence="2" id="KW-1003">Cell membrane</keyword>
<feature type="transmembrane region" description="Helical" evidence="6">
    <location>
        <begin position="105"/>
        <end position="126"/>
    </location>
</feature>
<keyword evidence="4 6" id="KW-1133">Transmembrane helix</keyword>
<keyword evidence="8" id="KW-1185">Reference proteome</keyword>
<comment type="subcellular location">
    <subcellularLocation>
        <location evidence="1">Cell membrane</location>
        <topology evidence="1">Multi-pass membrane protein</topology>
    </subcellularLocation>
</comment>
<feature type="transmembrane region" description="Helical" evidence="6">
    <location>
        <begin position="253"/>
        <end position="274"/>
    </location>
</feature>
<evidence type="ECO:0000313" key="8">
    <source>
        <dbReference type="Proteomes" id="UP000623461"/>
    </source>
</evidence>
<feature type="transmembrane region" description="Helical" evidence="6">
    <location>
        <begin position="219"/>
        <end position="241"/>
    </location>
</feature>
<evidence type="ECO:0000256" key="4">
    <source>
        <dbReference type="ARBA" id="ARBA00022989"/>
    </source>
</evidence>
<comment type="caution">
    <text evidence="7">The sequence shown here is derived from an EMBL/GenBank/DDBJ whole genome shotgun (WGS) entry which is preliminary data.</text>
</comment>
<dbReference type="Gene3D" id="1.20.1250.20">
    <property type="entry name" value="MFS general substrate transporter like domains"/>
    <property type="match status" value="1"/>
</dbReference>
<evidence type="ECO:0000256" key="2">
    <source>
        <dbReference type="ARBA" id="ARBA00022475"/>
    </source>
</evidence>
<proteinExistence type="predicted"/>
<reference evidence="8" key="1">
    <citation type="journal article" date="2019" name="Int. J. Syst. Evol. Microbiol.">
        <title>The Global Catalogue of Microorganisms (GCM) 10K type strain sequencing project: providing services to taxonomists for standard genome sequencing and annotation.</title>
        <authorList>
            <consortium name="The Broad Institute Genomics Platform"/>
            <consortium name="The Broad Institute Genome Sequencing Center for Infectious Disease"/>
            <person name="Wu L."/>
            <person name="Ma J."/>
        </authorList>
    </citation>
    <scope>NUCLEOTIDE SEQUENCE [LARGE SCALE GENOMIC DNA]</scope>
    <source>
        <strain evidence="8">JCM 1365</strain>
    </source>
</reference>
<dbReference type="InterPro" id="IPR011701">
    <property type="entry name" value="MFS"/>
</dbReference>
<dbReference type="InterPro" id="IPR022324">
    <property type="entry name" value="Bacilysin_exporter_BacE_put"/>
</dbReference>
<evidence type="ECO:0000256" key="5">
    <source>
        <dbReference type="ARBA" id="ARBA00023136"/>
    </source>
</evidence>
<dbReference type="EMBL" id="BMNZ01000002">
    <property type="protein sequence ID" value="GGM90076.1"/>
    <property type="molecule type" value="Genomic_DNA"/>
</dbReference>
<gene>
    <name evidence="7" type="ORF">GCM10009721_14310</name>
</gene>
<name>A0ABQ2HS75_9MICO</name>
<feature type="transmembrane region" description="Helical" evidence="6">
    <location>
        <begin position="21"/>
        <end position="41"/>
    </location>
</feature>
<feature type="transmembrane region" description="Helical" evidence="6">
    <location>
        <begin position="47"/>
        <end position="68"/>
    </location>
</feature>
<feature type="transmembrane region" description="Helical" evidence="6">
    <location>
        <begin position="173"/>
        <end position="190"/>
    </location>
</feature>
<dbReference type="Proteomes" id="UP000623461">
    <property type="component" value="Unassembled WGS sequence"/>
</dbReference>
<keyword evidence="5 6" id="KW-0472">Membrane</keyword>
<dbReference type="PANTHER" id="PTHR23513">
    <property type="entry name" value="INTEGRAL MEMBRANE EFFLUX PROTEIN-RELATED"/>
    <property type="match status" value="1"/>
</dbReference>
<dbReference type="SUPFAM" id="SSF103473">
    <property type="entry name" value="MFS general substrate transporter"/>
    <property type="match status" value="1"/>
</dbReference>
<dbReference type="RefSeq" id="WP_052358845.1">
    <property type="nucleotide sequence ID" value="NZ_BMNZ01000002.1"/>
</dbReference>
<evidence type="ECO:0000256" key="3">
    <source>
        <dbReference type="ARBA" id="ARBA00022692"/>
    </source>
</evidence>
<evidence type="ECO:0000256" key="6">
    <source>
        <dbReference type="SAM" id="Phobius"/>
    </source>
</evidence>
<evidence type="ECO:0000256" key="1">
    <source>
        <dbReference type="ARBA" id="ARBA00004651"/>
    </source>
</evidence>
<sequence>MTFRDLLGLRDVRLLLVGQGLSWVGDAFNPIALSVAVVLSGGGAAELGVILASGVVARLLCSLVGGVWADRVTPHRIMVAADLARAASVGGTAVAFAALGEPPVALLAALAAVTAGAGAFFFPAFVSLRPLIVPTVGLQTANAAISFLQSGAQLAGPVLAGLVVAAFGPVPGFTVNALTFAWSAVCVARLRARAGHVPARTSLLSEVREGLAEIRSRDWLWTSLVSAAMFHVASGVLIVLVEVTTVRDLGGAHALGLVTAALGLGGLVGGLVAMRLQPRRMLLWAFVALGLFPLFPLGFAWPGGLLAILALALVAQAGLLYFDVGWQTAIQQGVPHDRLARVASWDVLISFVALPVGNVLAGPLSEHFTTDALMTAIAVWMLVAGCCPLLVRSVRGFVRDGGAPAVTDETAGTGQASAAIAAS</sequence>
<feature type="transmembrane region" description="Helical" evidence="6">
    <location>
        <begin position="305"/>
        <end position="322"/>
    </location>
</feature>
<dbReference type="PRINTS" id="PR01988">
    <property type="entry name" value="EXPORTERBACE"/>
</dbReference>
<protein>
    <submittedName>
        <fullName evidence="7">MFS transporter</fullName>
    </submittedName>
</protein>
<feature type="transmembrane region" description="Helical" evidence="6">
    <location>
        <begin position="342"/>
        <end position="360"/>
    </location>
</feature>
<accession>A0ABQ2HS75</accession>
<feature type="transmembrane region" description="Helical" evidence="6">
    <location>
        <begin position="281"/>
        <end position="299"/>
    </location>
</feature>
<dbReference type="PANTHER" id="PTHR23513:SF11">
    <property type="entry name" value="STAPHYLOFERRIN A TRANSPORTER"/>
    <property type="match status" value="1"/>
</dbReference>
<dbReference type="CDD" id="cd06173">
    <property type="entry name" value="MFS_MefA_like"/>
    <property type="match status" value="1"/>
</dbReference>